<evidence type="ECO:0000256" key="6">
    <source>
        <dbReference type="ARBA" id="ARBA00022989"/>
    </source>
</evidence>
<dbReference type="Gene3D" id="3.40.50.300">
    <property type="entry name" value="P-loop containing nucleotide triphosphate hydrolases"/>
    <property type="match status" value="1"/>
</dbReference>
<evidence type="ECO:0000313" key="12">
    <source>
        <dbReference type="EMBL" id="KPL87328.1"/>
    </source>
</evidence>
<feature type="domain" description="ABC transporter" evidence="9">
    <location>
        <begin position="358"/>
        <end position="602"/>
    </location>
</feature>
<dbReference type="PROSITE" id="PS50929">
    <property type="entry name" value="ABC_TM1F"/>
    <property type="match status" value="1"/>
</dbReference>
<dbReference type="PROSITE" id="PS50893">
    <property type="entry name" value="ABC_TRANSPORTER_2"/>
    <property type="match status" value="1"/>
</dbReference>
<name>A0A0M8K7X2_9CHLR</name>
<dbReference type="GO" id="GO:0015421">
    <property type="term" value="F:ABC-type oligopeptide transporter activity"/>
    <property type="evidence" value="ECO:0007669"/>
    <property type="project" value="TreeGrafter"/>
</dbReference>
<dbReference type="SMART" id="SM00382">
    <property type="entry name" value="AAA"/>
    <property type="match status" value="1"/>
</dbReference>
<accession>A0A0M8K7X2</accession>
<dbReference type="Gene3D" id="1.20.1560.10">
    <property type="entry name" value="ABC transporter type 1, transmembrane domain"/>
    <property type="match status" value="1"/>
</dbReference>
<keyword evidence="13" id="KW-1185">Reference proteome</keyword>
<keyword evidence="5 11" id="KW-0067">ATP-binding</keyword>
<keyword evidence="3 8" id="KW-0812">Transmembrane</keyword>
<evidence type="ECO:0000256" key="3">
    <source>
        <dbReference type="ARBA" id="ARBA00022692"/>
    </source>
</evidence>
<dbReference type="GO" id="GO:0005886">
    <property type="term" value="C:plasma membrane"/>
    <property type="evidence" value="ECO:0007669"/>
    <property type="project" value="UniProtKB-SubCell"/>
</dbReference>
<sequence>MFHNSWWSLVRYDENARPHIDRELLRRVAHYARPYWRDILTMLALIIGISVLELVPPLLYRDLFDTVLPTGDVRRLNWLALGMVGIPLLTGLLGVAQRYFSARVGEGIIFDLRQQMFEHLQRMPLRFFTHTKAGDIISRFSNDVVGAQNAITGTIPNIITNIVILISTLAIMFSLEWRLTLLAVVVVPLFLLPARRVARILRRIRRERMHLNAELSNRINETLSINGALLVKIFGRQQDEIARFRAINQGLAETGIRAALVGRWFFVGIGLASAIGTALVYWVGGYLALNQAISPGTIVAFVAYITRLYGPIGALSNVQVEFATSLVSFERVFEYLDLPVEIEDAPNAIHLPDVQGHIRFEHVSFRYDTLPGGETAPQGREWALHDISFDIQPGQLVAIVGPSGAGKTTITYLLPRLYDVTEGRITIDGHDVRQIAQASLARHIGIVMQETYLFHDTIRANLLYANPHADDDALIAACRAANIHDFIMSLPEGYDTVVGERGYRLSGGEKQRLAIARLILKNPRILILDEATAHLDSQNEALIQAALEPLFEGRTSLVIAHRLSTILKADTILVLNEGRLVEQGTHEELLARGGLYAHLYETQFQAETTNPTG</sequence>
<evidence type="ECO:0000313" key="13">
    <source>
        <dbReference type="Proteomes" id="UP000037784"/>
    </source>
</evidence>
<dbReference type="EMBL" id="LGKN01000006">
    <property type="protein sequence ID" value="KPL87328.1"/>
    <property type="molecule type" value="Genomic_DNA"/>
</dbReference>
<dbReference type="FunFam" id="3.40.50.300:FF:000287">
    <property type="entry name" value="Multidrug ABC transporter ATP-binding protein"/>
    <property type="match status" value="1"/>
</dbReference>
<dbReference type="STRING" id="872965.SE16_12665"/>
<dbReference type="SUPFAM" id="SSF90123">
    <property type="entry name" value="ABC transporter transmembrane region"/>
    <property type="match status" value="1"/>
</dbReference>
<dbReference type="PATRIC" id="fig|872965.6.peg.3002"/>
<dbReference type="OrthoDB" id="9769895at2"/>
<organism evidence="11 13">
    <name type="scientific">Ardenticatena maritima</name>
    <dbReference type="NCBI Taxonomy" id="872965"/>
    <lineage>
        <taxon>Bacteria</taxon>
        <taxon>Bacillati</taxon>
        <taxon>Chloroflexota</taxon>
        <taxon>Ardenticatenia</taxon>
        <taxon>Ardenticatenales</taxon>
        <taxon>Ardenticatenaceae</taxon>
        <taxon>Ardenticatena</taxon>
    </lineage>
</organism>
<feature type="transmembrane region" description="Helical" evidence="8">
    <location>
        <begin position="35"/>
        <end position="56"/>
    </location>
</feature>
<keyword evidence="2" id="KW-0813">Transport</keyword>
<dbReference type="SUPFAM" id="SSF52540">
    <property type="entry name" value="P-loop containing nucleoside triphosphate hydrolases"/>
    <property type="match status" value="1"/>
</dbReference>
<dbReference type="EMBL" id="BBZA01000071">
    <property type="protein sequence ID" value="GAP62641.1"/>
    <property type="molecule type" value="Genomic_DNA"/>
</dbReference>
<reference evidence="12 14" key="2">
    <citation type="submission" date="2015-07" db="EMBL/GenBank/DDBJ databases">
        <title>Whole genome sequence of Ardenticatena maritima DSM 23922.</title>
        <authorList>
            <person name="Hemp J."/>
            <person name="Ward L.M."/>
            <person name="Pace L.A."/>
            <person name="Fischer W.W."/>
        </authorList>
    </citation>
    <scope>NUCLEOTIDE SEQUENCE [LARGE SCALE GENOMIC DNA]</scope>
    <source>
        <strain evidence="12 14">110S</strain>
    </source>
</reference>
<dbReference type="Proteomes" id="UP000050502">
    <property type="component" value="Unassembled WGS sequence"/>
</dbReference>
<evidence type="ECO:0000313" key="14">
    <source>
        <dbReference type="Proteomes" id="UP000050502"/>
    </source>
</evidence>
<dbReference type="Pfam" id="PF00005">
    <property type="entry name" value="ABC_tran"/>
    <property type="match status" value="1"/>
</dbReference>
<dbReference type="InterPro" id="IPR036640">
    <property type="entry name" value="ABC1_TM_sf"/>
</dbReference>
<dbReference type="InterPro" id="IPR011527">
    <property type="entry name" value="ABC1_TM_dom"/>
</dbReference>
<feature type="domain" description="ABC transmembrane type-1" evidence="10">
    <location>
        <begin position="40"/>
        <end position="324"/>
    </location>
</feature>
<evidence type="ECO:0000256" key="7">
    <source>
        <dbReference type="ARBA" id="ARBA00023136"/>
    </source>
</evidence>
<evidence type="ECO:0000259" key="10">
    <source>
        <dbReference type="PROSITE" id="PS50929"/>
    </source>
</evidence>
<comment type="subcellular location">
    <subcellularLocation>
        <location evidence="1">Cell membrane</location>
        <topology evidence="1">Multi-pass membrane protein</topology>
    </subcellularLocation>
</comment>
<dbReference type="GO" id="GO:0005524">
    <property type="term" value="F:ATP binding"/>
    <property type="evidence" value="ECO:0007669"/>
    <property type="project" value="UniProtKB-KW"/>
</dbReference>
<feature type="transmembrane region" description="Helical" evidence="8">
    <location>
        <begin position="76"/>
        <end position="96"/>
    </location>
</feature>
<protein>
    <submittedName>
        <fullName evidence="12">ABC transporter</fullName>
    </submittedName>
    <submittedName>
        <fullName evidence="11">ATP-binding cassette, subfamily B, bacterial</fullName>
    </submittedName>
</protein>
<dbReference type="CDD" id="cd18550">
    <property type="entry name" value="ABC_6TM_exporter_like"/>
    <property type="match status" value="1"/>
</dbReference>
<reference evidence="11 13" key="1">
    <citation type="journal article" date="2015" name="Genome Announc.">
        <title>Draft Genome Sequence of a Heterotrophic Facultative Anaerobic Thermophilic Bacterium, Ardenticatena maritima Strain 110ST.</title>
        <authorList>
            <person name="Kawaichi S."/>
            <person name="Yoshida T."/>
            <person name="Sako Y."/>
            <person name="Nakamura R."/>
        </authorList>
    </citation>
    <scope>NUCLEOTIDE SEQUENCE [LARGE SCALE GENOMIC DNA]</scope>
    <source>
        <strain evidence="11 13">110S</strain>
    </source>
</reference>
<evidence type="ECO:0000259" key="9">
    <source>
        <dbReference type="PROSITE" id="PS50893"/>
    </source>
</evidence>
<proteinExistence type="predicted"/>
<dbReference type="InterPro" id="IPR003439">
    <property type="entry name" value="ABC_transporter-like_ATP-bd"/>
</dbReference>
<dbReference type="InParanoid" id="A0A0M8K7X2"/>
<evidence type="ECO:0000256" key="5">
    <source>
        <dbReference type="ARBA" id="ARBA00022840"/>
    </source>
</evidence>
<evidence type="ECO:0000256" key="4">
    <source>
        <dbReference type="ARBA" id="ARBA00022741"/>
    </source>
</evidence>
<keyword evidence="4" id="KW-0547">Nucleotide-binding</keyword>
<evidence type="ECO:0000256" key="8">
    <source>
        <dbReference type="SAM" id="Phobius"/>
    </source>
</evidence>
<dbReference type="InterPro" id="IPR027417">
    <property type="entry name" value="P-loop_NTPase"/>
</dbReference>
<evidence type="ECO:0000256" key="1">
    <source>
        <dbReference type="ARBA" id="ARBA00004651"/>
    </source>
</evidence>
<dbReference type="RefSeq" id="WP_054492547.1">
    <property type="nucleotide sequence ID" value="NZ_BBZA01000071.1"/>
</dbReference>
<comment type="caution">
    <text evidence="11">The sequence shown here is derived from an EMBL/GenBank/DDBJ whole genome shotgun (WGS) entry which is preliminary data.</text>
</comment>
<feature type="transmembrane region" description="Helical" evidence="8">
    <location>
        <begin position="181"/>
        <end position="198"/>
    </location>
</feature>
<feature type="transmembrane region" description="Helical" evidence="8">
    <location>
        <begin position="158"/>
        <end position="175"/>
    </location>
</feature>
<dbReference type="Proteomes" id="UP000037784">
    <property type="component" value="Unassembled WGS sequence"/>
</dbReference>
<dbReference type="InterPro" id="IPR003593">
    <property type="entry name" value="AAA+_ATPase"/>
</dbReference>
<keyword evidence="7 8" id="KW-0472">Membrane</keyword>
<dbReference type="PROSITE" id="PS00211">
    <property type="entry name" value="ABC_TRANSPORTER_1"/>
    <property type="match status" value="1"/>
</dbReference>
<feature type="transmembrane region" description="Helical" evidence="8">
    <location>
        <begin position="264"/>
        <end position="289"/>
    </location>
</feature>
<evidence type="ECO:0000313" key="11">
    <source>
        <dbReference type="EMBL" id="GAP62641.1"/>
    </source>
</evidence>
<dbReference type="AlphaFoldDB" id="A0A0M8K7X2"/>
<dbReference type="PANTHER" id="PTHR43394">
    <property type="entry name" value="ATP-DEPENDENT PERMEASE MDL1, MITOCHONDRIAL"/>
    <property type="match status" value="1"/>
</dbReference>
<evidence type="ECO:0000256" key="2">
    <source>
        <dbReference type="ARBA" id="ARBA00022448"/>
    </source>
</evidence>
<dbReference type="InterPro" id="IPR017871">
    <property type="entry name" value="ABC_transporter-like_CS"/>
</dbReference>
<dbReference type="GO" id="GO:0016887">
    <property type="term" value="F:ATP hydrolysis activity"/>
    <property type="evidence" value="ECO:0007669"/>
    <property type="project" value="InterPro"/>
</dbReference>
<dbReference type="InterPro" id="IPR039421">
    <property type="entry name" value="Type_1_exporter"/>
</dbReference>
<dbReference type="PANTHER" id="PTHR43394:SF1">
    <property type="entry name" value="ATP-BINDING CASSETTE SUB-FAMILY B MEMBER 10, MITOCHONDRIAL"/>
    <property type="match status" value="1"/>
</dbReference>
<reference evidence="13" key="3">
    <citation type="submission" date="2015-08" db="EMBL/GenBank/DDBJ databases">
        <title>Draft Genome Sequence of a Heterotrophic Facultative Anaerobic Bacterium Ardenticatena maritima Strain 110S.</title>
        <authorList>
            <person name="Kawaichi S."/>
            <person name="Yoshida T."/>
            <person name="Sako Y."/>
            <person name="Nakamura R."/>
        </authorList>
    </citation>
    <scope>NUCLEOTIDE SEQUENCE [LARGE SCALE GENOMIC DNA]</scope>
    <source>
        <strain evidence="13">110S</strain>
    </source>
</reference>
<keyword evidence="6 8" id="KW-1133">Transmembrane helix</keyword>
<dbReference type="Pfam" id="PF00664">
    <property type="entry name" value="ABC_membrane"/>
    <property type="match status" value="1"/>
</dbReference>
<gene>
    <name evidence="11" type="ORF">ARMA_1064</name>
    <name evidence="12" type="ORF">SE16_12665</name>
</gene>